<comment type="caution">
    <text evidence="1">The sequence shown here is derived from an EMBL/GenBank/DDBJ whole genome shotgun (WGS) entry which is preliminary data.</text>
</comment>
<accession>A0ACC3MWB8</accession>
<name>A0ACC3MWB8_9PEZI</name>
<reference evidence="1" key="1">
    <citation type="submission" date="2023-07" db="EMBL/GenBank/DDBJ databases">
        <title>Black Yeasts Isolated from many extreme environments.</title>
        <authorList>
            <person name="Coleine C."/>
            <person name="Stajich J.E."/>
            <person name="Selbmann L."/>
        </authorList>
    </citation>
    <scope>NUCLEOTIDE SEQUENCE</scope>
    <source>
        <strain evidence="1">CCFEE 5714</strain>
    </source>
</reference>
<proteinExistence type="predicted"/>
<protein>
    <submittedName>
        <fullName evidence="1">Uncharacterized protein</fullName>
    </submittedName>
</protein>
<keyword evidence="2" id="KW-1185">Reference proteome</keyword>
<evidence type="ECO:0000313" key="2">
    <source>
        <dbReference type="Proteomes" id="UP001281147"/>
    </source>
</evidence>
<organism evidence="1 2">
    <name type="scientific">Vermiconidia calcicola</name>
    <dbReference type="NCBI Taxonomy" id="1690605"/>
    <lineage>
        <taxon>Eukaryota</taxon>
        <taxon>Fungi</taxon>
        <taxon>Dikarya</taxon>
        <taxon>Ascomycota</taxon>
        <taxon>Pezizomycotina</taxon>
        <taxon>Dothideomycetes</taxon>
        <taxon>Dothideomycetidae</taxon>
        <taxon>Mycosphaerellales</taxon>
        <taxon>Extremaceae</taxon>
        <taxon>Vermiconidia</taxon>
    </lineage>
</organism>
<sequence length="287" mass="31368">MQPAVNNEPENEDVYMFYPRNSAVWQAKRTSGHLENAKIISATCKKVGFIVPSSNTAVEPITQAIFQSLNEDIVCIFTRIKVKTVGTDAKSTSQFSTENMVEAAQLLADSEPDCIIWNGTSGMWVGTGLEEDKKLAKAMQDATGILCSTTTIATIEALEHLQAKKMSIAVPYTEALTAKVAEFYTGCGYEVVKTTRLENTPASNLEIGRSELNDIKDVIRRSATSDSEVINVACTNWPATGLAEELEQELGTLIMDSISVTTWWALRLIGLRKGISGWGRLLAQDHA</sequence>
<gene>
    <name evidence="1" type="ORF">LTR37_013908</name>
</gene>
<dbReference type="Proteomes" id="UP001281147">
    <property type="component" value="Unassembled WGS sequence"/>
</dbReference>
<dbReference type="EMBL" id="JAUTXU010000140">
    <property type="protein sequence ID" value="KAK3704355.1"/>
    <property type="molecule type" value="Genomic_DNA"/>
</dbReference>
<evidence type="ECO:0000313" key="1">
    <source>
        <dbReference type="EMBL" id="KAK3704355.1"/>
    </source>
</evidence>